<dbReference type="Gramene" id="RZC84578">
    <property type="protein sequence ID" value="RZC84578"/>
    <property type="gene ID" value="C5167_047365"/>
</dbReference>
<evidence type="ECO:0000256" key="1">
    <source>
        <dbReference type="ARBA" id="ARBA00004123"/>
    </source>
</evidence>
<accession>A0A4Y7LJC7</accession>
<proteinExistence type="inferred from homology"/>
<dbReference type="InterPro" id="IPR039974">
    <property type="entry name" value="Splicing_factor_SLU7"/>
</dbReference>
<evidence type="ECO:0000256" key="3">
    <source>
        <dbReference type="ARBA" id="ARBA00022664"/>
    </source>
</evidence>
<comment type="similarity">
    <text evidence="2 7">Belongs to the SLU7 family.</text>
</comment>
<comment type="subcellular location">
    <subcellularLocation>
        <location evidence="1 7">Nucleus</location>
    </subcellularLocation>
</comment>
<organism evidence="10 11">
    <name type="scientific">Papaver somniferum</name>
    <name type="common">Opium poppy</name>
    <dbReference type="NCBI Taxonomy" id="3469"/>
    <lineage>
        <taxon>Eukaryota</taxon>
        <taxon>Viridiplantae</taxon>
        <taxon>Streptophyta</taxon>
        <taxon>Embryophyta</taxon>
        <taxon>Tracheophyta</taxon>
        <taxon>Spermatophyta</taxon>
        <taxon>Magnoliopsida</taxon>
        <taxon>Ranunculales</taxon>
        <taxon>Papaveraceae</taxon>
        <taxon>Papaveroideae</taxon>
        <taxon>Papaver</taxon>
    </lineage>
</organism>
<dbReference type="STRING" id="3469.A0A4Y7LJC7"/>
<feature type="compositionally biased region" description="Basic and acidic residues" evidence="8">
    <location>
        <begin position="11"/>
        <end position="25"/>
    </location>
</feature>
<evidence type="ECO:0000313" key="11">
    <source>
        <dbReference type="Proteomes" id="UP000316621"/>
    </source>
</evidence>
<keyword evidence="4 7" id="KW-0747">Spliceosome</keyword>
<dbReference type="GO" id="GO:0030628">
    <property type="term" value="F:pre-mRNA 3'-splice site binding"/>
    <property type="evidence" value="ECO:0007669"/>
    <property type="project" value="UniProtKB-UniRule"/>
</dbReference>
<evidence type="ECO:0000256" key="8">
    <source>
        <dbReference type="SAM" id="MobiDB-lite"/>
    </source>
</evidence>
<dbReference type="EMBL" id="CM010725">
    <property type="protein sequence ID" value="RZC84578.1"/>
    <property type="molecule type" value="Genomic_DNA"/>
</dbReference>
<dbReference type="AlphaFoldDB" id="A0A4Y7LJC7"/>
<keyword evidence="5 7" id="KW-0508">mRNA splicing</keyword>
<reference evidence="10 11" key="1">
    <citation type="journal article" date="2018" name="Science">
        <title>The opium poppy genome and morphinan production.</title>
        <authorList>
            <person name="Guo L."/>
            <person name="Winzer T."/>
            <person name="Yang X."/>
            <person name="Li Y."/>
            <person name="Ning Z."/>
            <person name="He Z."/>
            <person name="Teodor R."/>
            <person name="Lu Y."/>
            <person name="Bowser T.A."/>
            <person name="Graham I.A."/>
            <person name="Ye K."/>
        </authorList>
    </citation>
    <scope>NUCLEOTIDE SEQUENCE [LARGE SCALE GENOMIC DNA]</scope>
    <source>
        <strain evidence="11">cv. HN1</strain>
        <tissue evidence="10">Leaves</tissue>
    </source>
</reference>
<protein>
    <recommendedName>
        <fullName evidence="7">Pre-mRNA-splicing factor SLU7</fullName>
    </recommendedName>
</protein>
<dbReference type="GO" id="GO:0005681">
    <property type="term" value="C:spliceosomal complex"/>
    <property type="evidence" value="ECO:0007669"/>
    <property type="project" value="UniProtKB-UniRule"/>
</dbReference>
<sequence>MASACRASMSRVDRRKQNDLEEGRKAGILPPETDKHGNTINPHIPKYMSQKPWYTENQDQADQGPSLDHQKKQQNLELRFQGACMERPRERKAKHTNMFIAPDEKIYQTTSSGELDYDSKRDRWNGYDFARYDHDTRMYEARDEARMKSQKGQQIKKLEDLSQDEAKVVDESQQRDFAKVEKRVRAVAARELLGT</sequence>
<evidence type="ECO:0000256" key="2">
    <source>
        <dbReference type="ARBA" id="ARBA00007203"/>
    </source>
</evidence>
<gene>
    <name evidence="10" type="ORF">C5167_047365</name>
</gene>
<evidence type="ECO:0000256" key="7">
    <source>
        <dbReference type="RuleBase" id="RU367071"/>
    </source>
</evidence>
<feature type="region of interest" description="Disordered" evidence="8">
    <location>
        <begin position="1"/>
        <end position="75"/>
    </location>
</feature>
<keyword evidence="11" id="KW-1185">Reference proteome</keyword>
<keyword evidence="6 7" id="KW-0539">Nucleus</keyword>
<evidence type="ECO:0000256" key="4">
    <source>
        <dbReference type="ARBA" id="ARBA00022728"/>
    </source>
</evidence>
<evidence type="ECO:0000256" key="6">
    <source>
        <dbReference type="ARBA" id="ARBA00023242"/>
    </source>
</evidence>
<keyword evidence="3 7" id="KW-0507">mRNA processing</keyword>
<name>A0A4Y7LJC7_PAPSO</name>
<dbReference type="PANTHER" id="PTHR12942">
    <property type="entry name" value="STEP II SPLICING FACTOR SLU7"/>
    <property type="match status" value="1"/>
</dbReference>
<comment type="function">
    <text evidence="7">Involved in pre-mRNA splicing.</text>
</comment>
<evidence type="ECO:0000256" key="5">
    <source>
        <dbReference type="ARBA" id="ARBA00023187"/>
    </source>
</evidence>
<evidence type="ECO:0000259" key="9">
    <source>
        <dbReference type="Pfam" id="PF11708"/>
    </source>
</evidence>
<dbReference type="GO" id="GO:0000398">
    <property type="term" value="P:mRNA splicing, via spliceosome"/>
    <property type="evidence" value="ECO:0007669"/>
    <property type="project" value="UniProtKB-UniRule"/>
</dbReference>
<dbReference type="InterPro" id="IPR021715">
    <property type="entry name" value="Slu7_dom"/>
</dbReference>
<comment type="subunit">
    <text evidence="7">Associated with the spliceosome.</text>
</comment>
<dbReference type="Proteomes" id="UP000316621">
    <property type="component" value="Chromosome 11"/>
</dbReference>
<dbReference type="PANTHER" id="PTHR12942:SF2">
    <property type="entry name" value="PRE-MRNA-SPLICING FACTOR SLU7"/>
    <property type="match status" value="1"/>
</dbReference>
<feature type="domain" description="Pre-mRNA-splicing factor SLU7" evidence="9">
    <location>
        <begin position="115"/>
        <end position="176"/>
    </location>
</feature>
<dbReference type="Pfam" id="PF11708">
    <property type="entry name" value="Slu7"/>
    <property type="match status" value="1"/>
</dbReference>
<evidence type="ECO:0000313" key="10">
    <source>
        <dbReference type="EMBL" id="RZC84578.1"/>
    </source>
</evidence>